<reference evidence="1 2" key="1">
    <citation type="submission" date="2016-10" db="EMBL/GenBank/DDBJ databases">
        <authorList>
            <person name="de Groot N.N."/>
        </authorList>
    </citation>
    <scope>NUCLEOTIDE SEQUENCE [LARGE SCALE GENOMIC DNA]</scope>
    <source>
        <strain evidence="1 2">DSM 21650</strain>
    </source>
</reference>
<gene>
    <name evidence="1" type="ORF">SAMN05660462_02834</name>
</gene>
<accession>A0A1H3SCV0</accession>
<proteinExistence type="predicted"/>
<dbReference type="InterPro" id="IPR013383">
    <property type="entry name" value="CRISPR-assoc_prot_DxTHG_CS"/>
</dbReference>
<evidence type="ECO:0000313" key="2">
    <source>
        <dbReference type="Proteomes" id="UP000198625"/>
    </source>
</evidence>
<keyword evidence="2" id="KW-1185">Reference proteome</keyword>
<dbReference type="AlphaFoldDB" id="A0A1H3SCV0"/>
<dbReference type="NCBIfam" id="TIGR02549">
    <property type="entry name" value="CRISPR_DxTHG"/>
    <property type="match status" value="1"/>
</dbReference>
<protein>
    <submittedName>
        <fullName evidence="1">CRISPR-associated protein, TM1812 family</fullName>
    </submittedName>
</protein>
<sequence length="438" mass="51093">MFLLGTSNSGWVQLYEHFTELTNETLDIEYLKILEQETKKEPYDIRLLDKVIKSIDTWLYKVNSSSKNNSKAILLKYGIDNEELMENFSEFMKIIDLLEDGDEIHIDITHAFRSIPVFMYLILEFIETLNYKKIKLCGMYYGMSEARTVFDKVDIIDYPVGENIRKLENERIIGDKPKNGKIPVGKIVNLKPILDISKWIRSTHDFINYGNGYGISTMIENDVNSNEITLTLGVKIKDISNLTNINFLVELRHEIKNMNSLLNTPDIDRGIIKYIKPILLDFTNRFSRLDTDSEFQLDLAKWYIENKRYGHGYICLVEAILTKTCELYGENVENLNNRNLIKSAFFLTKKVKTSVDIKKYGDLFHETNSIRKKIAHASFISESSIDKIPYNRHIEKAQSYADDMEKLFNSPNIQSMPNIITIEMIKRNYKPPNKNKRR</sequence>
<evidence type="ECO:0000313" key="1">
    <source>
        <dbReference type="EMBL" id="SDZ35734.1"/>
    </source>
</evidence>
<organism evidence="1 2">
    <name type="scientific">Proteiniborus ethanoligenes</name>
    <dbReference type="NCBI Taxonomy" id="415015"/>
    <lineage>
        <taxon>Bacteria</taxon>
        <taxon>Bacillati</taxon>
        <taxon>Bacillota</taxon>
        <taxon>Clostridia</taxon>
        <taxon>Eubacteriales</taxon>
        <taxon>Proteiniborus</taxon>
    </lineage>
</organism>
<dbReference type="Proteomes" id="UP000198625">
    <property type="component" value="Unassembled WGS sequence"/>
</dbReference>
<dbReference type="EMBL" id="FNQE01000041">
    <property type="protein sequence ID" value="SDZ35734.1"/>
    <property type="molecule type" value="Genomic_DNA"/>
</dbReference>
<dbReference type="STRING" id="415015.SAMN05660462_02834"/>
<name>A0A1H3SCV0_9FIRM</name>